<dbReference type="eggNOG" id="COG0667">
    <property type="taxonomic scope" value="Bacteria"/>
</dbReference>
<dbReference type="PRINTS" id="PR00069">
    <property type="entry name" value="ALDKETRDTASE"/>
</dbReference>
<dbReference type="EMBL" id="CM002803">
    <property type="protein sequence ID" value="KEI66533.1"/>
    <property type="molecule type" value="Genomic_DNA"/>
</dbReference>
<dbReference type="AlphaFoldDB" id="A0A073CFS3"/>
<dbReference type="EC" id="1.1.1.274" evidence="3"/>
<keyword evidence="4" id="KW-1185">Reference proteome</keyword>
<evidence type="ECO:0000256" key="1">
    <source>
        <dbReference type="ARBA" id="ARBA00023002"/>
    </source>
</evidence>
<dbReference type="Pfam" id="PF00248">
    <property type="entry name" value="Aldo_ket_red"/>
    <property type="match status" value="1"/>
</dbReference>
<sequence length="320" mass="36161">MEKRTLGQSDILITPILIGTWQAGKRMWVGIEDAETIKAIRAAFDAGITTVDTAEIYGEGHSEQIVAQALSNVRDQVIYASKVFANHLKYDQVIAACERSLKNLNTDYIDLYQIHWPSGFMNSEIVPIEETMRALNHLKEQGKIRAIGVSNFSRSQLEEAAQYGRIESLQPPYSLFWRKVEKDAMPYCIEQNISILAYSPLAQGLLTGKFGFNHQFAEGDHRSKNKLFADKDHYQRVQNALDKLRPIAEVYHCTLGQLAIAWLIAQPQTNAIIGFRNAEQAQQNTLATEIILSPEDIAEIDKIGRTVTDYLDDSPVMWNF</sequence>
<gene>
    <name evidence="3" type="primary">iolS</name>
    <name evidence="3" type="ORF">A19Y_1491</name>
</gene>
<dbReference type="PANTHER" id="PTHR43364:SF4">
    <property type="entry name" value="NAD(P)-LINKED OXIDOREDUCTASE SUPERFAMILY PROTEIN"/>
    <property type="match status" value="1"/>
</dbReference>
<accession>A0A073CFS3</accession>
<dbReference type="Proteomes" id="UP000027395">
    <property type="component" value="Chromosome"/>
</dbReference>
<evidence type="ECO:0000313" key="3">
    <source>
        <dbReference type="EMBL" id="KEI66533.1"/>
    </source>
</evidence>
<dbReference type="STRING" id="388467.A19Y_1491"/>
<dbReference type="InterPro" id="IPR018170">
    <property type="entry name" value="Aldo/ket_reductase_CS"/>
</dbReference>
<dbReference type="GO" id="GO:0050580">
    <property type="term" value="F:2,5-didehydrogluconate reductase activity"/>
    <property type="evidence" value="ECO:0007669"/>
    <property type="project" value="UniProtKB-EC"/>
</dbReference>
<dbReference type="GO" id="GO:0005829">
    <property type="term" value="C:cytosol"/>
    <property type="evidence" value="ECO:0007669"/>
    <property type="project" value="TreeGrafter"/>
</dbReference>
<name>A0A073CFS3_PLAA1</name>
<dbReference type="InterPro" id="IPR050523">
    <property type="entry name" value="AKR_Detox_Biosynth"/>
</dbReference>
<dbReference type="CDD" id="cd19085">
    <property type="entry name" value="AKR_AKR11B3"/>
    <property type="match status" value="1"/>
</dbReference>
<dbReference type="InterPro" id="IPR020471">
    <property type="entry name" value="AKR"/>
</dbReference>
<evidence type="ECO:0000313" key="4">
    <source>
        <dbReference type="Proteomes" id="UP000027395"/>
    </source>
</evidence>
<dbReference type="PATRIC" id="fig|388467.6.peg.1429"/>
<proteinExistence type="predicted"/>
<keyword evidence="1 3" id="KW-0560">Oxidoreductase</keyword>
<dbReference type="SUPFAM" id="SSF51430">
    <property type="entry name" value="NAD(P)-linked oxidoreductase"/>
    <property type="match status" value="1"/>
</dbReference>
<protein>
    <submittedName>
        <fullName evidence="3">IolS</fullName>
        <ecNumber evidence="3">1.1.1.274</ecNumber>
    </submittedName>
</protein>
<dbReference type="Gene3D" id="3.20.20.100">
    <property type="entry name" value="NADP-dependent oxidoreductase domain"/>
    <property type="match status" value="1"/>
</dbReference>
<dbReference type="HOGENOM" id="CLU_023205_2_3_3"/>
<organism evidence="3 4">
    <name type="scientific">Planktothrix agardhii (strain NIVA-CYA 126/8)</name>
    <dbReference type="NCBI Taxonomy" id="388467"/>
    <lineage>
        <taxon>Bacteria</taxon>
        <taxon>Bacillati</taxon>
        <taxon>Cyanobacteriota</taxon>
        <taxon>Cyanophyceae</taxon>
        <taxon>Oscillatoriophycideae</taxon>
        <taxon>Oscillatoriales</taxon>
        <taxon>Microcoleaceae</taxon>
        <taxon>Planktothrix</taxon>
    </lineage>
</organism>
<dbReference type="PANTHER" id="PTHR43364">
    <property type="entry name" value="NADH-SPECIFIC METHYLGLYOXAL REDUCTASE-RELATED"/>
    <property type="match status" value="1"/>
</dbReference>
<dbReference type="RefSeq" id="WP_042153295.1">
    <property type="nucleotide sequence ID" value="NZ_CM002803.1"/>
</dbReference>
<dbReference type="PROSITE" id="PS00062">
    <property type="entry name" value="ALDOKETO_REDUCTASE_2"/>
    <property type="match status" value="1"/>
</dbReference>
<dbReference type="InterPro" id="IPR023210">
    <property type="entry name" value="NADP_OxRdtase_dom"/>
</dbReference>
<dbReference type="InterPro" id="IPR036812">
    <property type="entry name" value="NAD(P)_OxRdtase_dom_sf"/>
</dbReference>
<evidence type="ECO:0000259" key="2">
    <source>
        <dbReference type="Pfam" id="PF00248"/>
    </source>
</evidence>
<reference evidence="3 4" key="1">
    <citation type="journal article" date="2014" name="Appl. Environ. Microbiol.">
        <title>Elucidation of insertion elements encoded on plasmids and in vitro construction of shuttle vectors from the toxic cyanobacterium Planktothrix.</title>
        <authorList>
            <person name="Christiansen G."/>
            <person name="Goesmann A."/>
            <person name="Kurmayer R."/>
        </authorList>
    </citation>
    <scope>NUCLEOTIDE SEQUENCE [LARGE SCALE GENOMIC DNA]</scope>
    <source>
        <strain evidence="3 4">NIVA-CYA 126/8</strain>
    </source>
</reference>
<feature type="domain" description="NADP-dependent oxidoreductase" evidence="2">
    <location>
        <begin position="15"/>
        <end position="303"/>
    </location>
</feature>